<reference evidence="2" key="1">
    <citation type="submission" date="2023-07" db="EMBL/GenBank/DDBJ databases">
        <title>Genomic Encyclopedia of Type Strains, Phase IV (KMG-IV): sequencing the most valuable type-strain genomes for metagenomic binning, comparative biology and taxonomic classification.</title>
        <authorList>
            <person name="Goeker M."/>
        </authorList>
    </citation>
    <scope>NUCLEOTIDE SEQUENCE</scope>
    <source>
        <strain evidence="2">DSM 24202</strain>
    </source>
</reference>
<keyword evidence="1" id="KW-0472">Membrane</keyword>
<name>A0AAE3VJ52_9BACT</name>
<comment type="caution">
    <text evidence="2">The sequence shown here is derived from an EMBL/GenBank/DDBJ whole genome shotgun (WGS) entry which is preliminary data.</text>
</comment>
<keyword evidence="1" id="KW-1133">Transmembrane helix</keyword>
<proteinExistence type="predicted"/>
<dbReference type="InterPro" id="IPR045584">
    <property type="entry name" value="Pilin-like"/>
</dbReference>
<dbReference type="RefSeq" id="WP_307263309.1">
    <property type="nucleotide sequence ID" value="NZ_JAUSVL010000001.1"/>
</dbReference>
<dbReference type="NCBIfam" id="TIGR02532">
    <property type="entry name" value="IV_pilin_GFxxxE"/>
    <property type="match status" value="1"/>
</dbReference>
<accession>A0AAE3VJ52</accession>
<organism evidence="2 3">
    <name type="scientific">Oligosphaera ethanolica</name>
    <dbReference type="NCBI Taxonomy" id="760260"/>
    <lineage>
        <taxon>Bacteria</taxon>
        <taxon>Pseudomonadati</taxon>
        <taxon>Lentisphaerota</taxon>
        <taxon>Oligosphaeria</taxon>
        <taxon>Oligosphaerales</taxon>
        <taxon>Oligosphaeraceae</taxon>
        <taxon>Oligosphaera</taxon>
    </lineage>
</organism>
<evidence type="ECO:0000256" key="1">
    <source>
        <dbReference type="SAM" id="Phobius"/>
    </source>
</evidence>
<dbReference type="AlphaFoldDB" id="A0AAE3VJ52"/>
<evidence type="ECO:0000313" key="2">
    <source>
        <dbReference type="EMBL" id="MDQ0291064.1"/>
    </source>
</evidence>
<dbReference type="EMBL" id="JAUSVL010000001">
    <property type="protein sequence ID" value="MDQ0291064.1"/>
    <property type="molecule type" value="Genomic_DNA"/>
</dbReference>
<dbReference type="Proteomes" id="UP001238163">
    <property type="component" value="Unassembled WGS sequence"/>
</dbReference>
<dbReference type="SUPFAM" id="SSF54523">
    <property type="entry name" value="Pili subunits"/>
    <property type="match status" value="1"/>
</dbReference>
<dbReference type="InterPro" id="IPR012902">
    <property type="entry name" value="N_methyl_site"/>
</dbReference>
<sequence>MREYHAITAAAASRPQALRRHFTMVELMVVIVIVSIILAFSVPAFQKLAVGSGVDAAARMLSSQLSLARAEAISRRQCIAVIMPGQHFNKDTADENLYRYQSFRAAKVNFNGTTYTFEDWVEGTEWSFLPTGTVIAEADDDRSELTTADPPAPAGTSWSIGDGTFTRVVDGSGTAKMDLDADNPTSPPDPPQFTGVRAVIFKPNGRCVQRTYVTILEGAAPEGTILRENKFNIRVMEINAFTGQIRYLF</sequence>
<gene>
    <name evidence="2" type="ORF">J3R75_003171</name>
</gene>
<protein>
    <submittedName>
        <fullName evidence="2">Prepilin-type N-terminal cleavage/methylation domain-containing protein</fullName>
    </submittedName>
</protein>
<keyword evidence="1" id="KW-0812">Transmembrane</keyword>
<feature type="transmembrane region" description="Helical" evidence="1">
    <location>
        <begin position="21"/>
        <end position="42"/>
    </location>
</feature>
<dbReference type="Gene3D" id="3.30.700.10">
    <property type="entry name" value="Glycoprotein, Type 4 Pilin"/>
    <property type="match status" value="1"/>
</dbReference>
<evidence type="ECO:0000313" key="3">
    <source>
        <dbReference type="Proteomes" id="UP001238163"/>
    </source>
</evidence>
<keyword evidence="3" id="KW-1185">Reference proteome</keyword>